<dbReference type="InterPro" id="IPR035992">
    <property type="entry name" value="Ricin_B-like_lectins"/>
</dbReference>
<feature type="signal peptide" evidence="1">
    <location>
        <begin position="1"/>
        <end position="29"/>
    </location>
</feature>
<organism evidence="3 4">
    <name type="scientific">Cohnella zeiphila</name>
    <dbReference type="NCBI Taxonomy" id="2761120"/>
    <lineage>
        <taxon>Bacteria</taxon>
        <taxon>Bacillati</taxon>
        <taxon>Bacillota</taxon>
        <taxon>Bacilli</taxon>
        <taxon>Bacillales</taxon>
        <taxon>Paenibacillaceae</taxon>
        <taxon>Cohnella</taxon>
    </lineage>
</organism>
<evidence type="ECO:0000256" key="1">
    <source>
        <dbReference type="SAM" id="SignalP"/>
    </source>
</evidence>
<dbReference type="AlphaFoldDB" id="A0A7X0VY76"/>
<evidence type="ECO:0000313" key="4">
    <source>
        <dbReference type="Proteomes" id="UP000564644"/>
    </source>
</evidence>
<dbReference type="RefSeq" id="WP_185132380.1">
    <property type="nucleotide sequence ID" value="NZ_JACJVO010000036.1"/>
</dbReference>
<evidence type="ECO:0000313" key="3">
    <source>
        <dbReference type="EMBL" id="MBB6734721.1"/>
    </source>
</evidence>
<dbReference type="PROSITE" id="PS50022">
    <property type="entry name" value="FA58C_3"/>
    <property type="match status" value="1"/>
</dbReference>
<dbReference type="Pfam" id="PF00754">
    <property type="entry name" value="F5_F8_type_C"/>
    <property type="match status" value="1"/>
</dbReference>
<dbReference type="InterPro" id="IPR011050">
    <property type="entry name" value="Pectin_lyase_fold/virulence"/>
</dbReference>
<dbReference type="SUPFAM" id="SSF50370">
    <property type="entry name" value="Ricin B-like lectins"/>
    <property type="match status" value="1"/>
</dbReference>
<keyword evidence="1" id="KW-0732">Signal</keyword>
<gene>
    <name evidence="3" type="ORF">H7C18_27725</name>
</gene>
<dbReference type="InterPro" id="IPR000772">
    <property type="entry name" value="Ricin_B_lectin"/>
</dbReference>
<proteinExistence type="predicted"/>
<dbReference type="InterPro" id="IPR000421">
    <property type="entry name" value="FA58C"/>
</dbReference>
<dbReference type="PANTHER" id="PTHR36453:SF1">
    <property type="entry name" value="RIGHT HANDED BETA HELIX DOMAIN-CONTAINING PROTEIN"/>
    <property type="match status" value="1"/>
</dbReference>
<dbReference type="PANTHER" id="PTHR36453">
    <property type="entry name" value="SECRETED PROTEIN-RELATED"/>
    <property type="match status" value="1"/>
</dbReference>
<dbReference type="InterPro" id="IPR048482">
    <property type="entry name" value="GH141_ins"/>
</dbReference>
<dbReference type="CDD" id="cd23446">
    <property type="entry name" value="beta-trefoil_Ricin_1_3Gal43A"/>
    <property type="match status" value="1"/>
</dbReference>
<dbReference type="SMART" id="SM00458">
    <property type="entry name" value="RICIN"/>
    <property type="match status" value="1"/>
</dbReference>
<accession>A0A7X0VY76</accession>
<dbReference type="Gene3D" id="2.60.120.260">
    <property type="entry name" value="Galactose-binding domain-like"/>
    <property type="match status" value="1"/>
</dbReference>
<feature type="chain" id="PRO_5039599667" evidence="1">
    <location>
        <begin position="30"/>
        <end position="895"/>
    </location>
</feature>
<dbReference type="PROSITE" id="PS50231">
    <property type="entry name" value="RICIN_B_LECTIN"/>
    <property type="match status" value="1"/>
</dbReference>
<dbReference type="Gene3D" id="2.80.10.50">
    <property type="match status" value="3"/>
</dbReference>
<comment type="caution">
    <text evidence="3">The sequence shown here is derived from an EMBL/GenBank/DDBJ whole genome shotgun (WGS) entry which is preliminary data.</text>
</comment>
<evidence type="ECO:0000259" key="2">
    <source>
        <dbReference type="PROSITE" id="PS50022"/>
    </source>
</evidence>
<dbReference type="Pfam" id="PF14200">
    <property type="entry name" value="RicinB_lectin_2"/>
    <property type="match status" value="1"/>
</dbReference>
<dbReference type="InterPro" id="IPR008979">
    <property type="entry name" value="Galactose-bd-like_sf"/>
</dbReference>
<dbReference type="SMART" id="SM00710">
    <property type="entry name" value="PbH1"/>
    <property type="match status" value="6"/>
</dbReference>
<dbReference type="SUPFAM" id="SSF49785">
    <property type="entry name" value="Galactose-binding domain-like"/>
    <property type="match status" value="1"/>
</dbReference>
<dbReference type="InterPro" id="IPR006626">
    <property type="entry name" value="PbH1"/>
</dbReference>
<reference evidence="3 4" key="1">
    <citation type="submission" date="2020-08" db="EMBL/GenBank/DDBJ databases">
        <title>Cohnella phylogeny.</title>
        <authorList>
            <person name="Dunlap C."/>
        </authorList>
    </citation>
    <scope>NUCLEOTIDE SEQUENCE [LARGE SCALE GENOMIC DNA]</scope>
    <source>
        <strain evidence="3 4">CBP 2801</strain>
    </source>
</reference>
<feature type="domain" description="F5/8 type C" evidence="2">
    <location>
        <begin position="607"/>
        <end position="730"/>
    </location>
</feature>
<sequence length="895" mass="96736">MKSKAISRYAASVVALLLMVSFCSFPFFAQPAFAATQATYYVSPTGNDNNNGTSPQTPFRTIGKAQSAVRAINGSMSGDIVVYLRGGTYAASDTINFGASDSGTNGYNVKWLSYPGEKPVIDGGQTLSGSWTLSDASKNIYALGGVNSDFRQLYVNGQKAIRARTPNAGSYNRMISADKTNQTVTINSSEISNWGNFNKVEMHTMLGWGDATLRLSSYTVSGSQAILKFQTPESNIVFPRPFPTIGVQVSRGDHIYYFENAYEFIDTGGEWYLNNSTHTLYYKPRSGENMASAQFVAPNIQTVVHVGGTLDAPAHNIWFSGITFQHSTFMRPSQYGFVDAQAFQYNLSATTDNKQYVGRPPAGVSVAAAHHIRFERNTFTQMGATGLDFEYGTHDDMIIGNVFSDIAGNGISIGKFTQDENTEYHVPYNPSDSREICTNDTITDNYIHDIGTEFQGAVGIGAGYPKGLTISHNELFNMPYTAISVGYGWTLSDNAMSNNHIEYNHIHHVVQLMADGGAVYTLSKQPDSTVAYNYLHDISTSSWADYWVLGLYFDEGSSGYAIHDNVHVNAPGLAFNGTQSYNTQYNNDGTDSSIINGSGIESAYADIKSSSSNADSGTIDRSGWTATASSTNSGFGAMNGIDGDPNSRWVSGKNQAVGDWYQVDMGQSTAVSRVQFAGDQNTNGDYPVACDIFVSADGVNWGTAVASVTGNSNVTIDTSFPAKIGRYLKIVITQAKNAWWDVRDFYAFASSISPNAVYKIVNANSGKNLDVSGASTQDGASVIQWTDNGGDNQKWTLSATDGGYYKIVNVHSGKNLDVYQASAADGSNVVQWTDNGGANQQWKPVDAGGGYYQLENRNSGKLLDVNNASVSDNASVIQWTNNGGTNQKWQLVPIN</sequence>
<dbReference type="SUPFAM" id="SSF51126">
    <property type="entry name" value="Pectin lyase-like"/>
    <property type="match status" value="2"/>
</dbReference>
<dbReference type="Pfam" id="PF21231">
    <property type="entry name" value="GH141_M"/>
    <property type="match status" value="1"/>
</dbReference>
<dbReference type="InterPro" id="IPR012334">
    <property type="entry name" value="Pectin_lyas_fold"/>
</dbReference>
<dbReference type="Proteomes" id="UP000564644">
    <property type="component" value="Unassembled WGS sequence"/>
</dbReference>
<keyword evidence="4" id="KW-1185">Reference proteome</keyword>
<dbReference type="EMBL" id="JACJVO010000036">
    <property type="protein sequence ID" value="MBB6734721.1"/>
    <property type="molecule type" value="Genomic_DNA"/>
</dbReference>
<protein>
    <submittedName>
        <fullName evidence="3">RICIN domain-containing protein</fullName>
    </submittedName>
</protein>
<dbReference type="Gene3D" id="2.160.20.10">
    <property type="entry name" value="Single-stranded right-handed beta-helix, Pectin lyase-like"/>
    <property type="match status" value="1"/>
</dbReference>
<name>A0A7X0VY76_9BACL</name>